<reference evidence="4" key="1">
    <citation type="submission" date="2025-08" db="UniProtKB">
        <authorList>
            <consortium name="RefSeq"/>
        </authorList>
    </citation>
    <scope>IDENTIFICATION</scope>
    <source>
        <tissue evidence="4">Whole organism</tissue>
    </source>
</reference>
<accession>A0A979FNI5</accession>
<dbReference type="InterPro" id="IPR011050">
    <property type="entry name" value="Pectin_lyase_fold/virulence"/>
</dbReference>
<dbReference type="OrthoDB" id="6369181at2759"/>
<evidence type="ECO:0000256" key="1">
    <source>
        <dbReference type="SAM" id="Phobius"/>
    </source>
</evidence>
<dbReference type="KEGG" id="hazt:108669804"/>
<feature type="chain" id="PRO_5037110699" evidence="2">
    <location>
        <begin position="35"/>
        <end position="420"/>
    </location>
</feature>
<keyword evidence="1" id="KW-0812">Transmembrane</keyword>
<dbReference type="InterPro" id="IPR012334">
    <property type="entry name" value="Pectin_lyas_fold"/>
</dbReference>
<dbReference type="Gene3D" id="2.160.20.10">
    <property type="entry name" value="Single-stranded right-handed beta-helix, Pectin lyase-like"/>
    <property type="match status" value="1"/>
</dbReference>
<evidence type="ECO:0000256" key="2">
    <source>
        <dbReference type="SAM" id="SignalP"/>
    </source>
</evidence>
<dbReference type="GeneID" id="108669804"/>
<keyword evidence="2" id="KW-0732">Signal</keyword>
<protein>
    <submittedName>
        <fullName evidence="4">Uncharacterized protein LOC108669804</fullName>
    </submittedName>
</protein>
<feature type="transmembrane region" description="Helical" evidence="1">
    <location>
        <begin position="352"/>
        <end position="375"/>
    </location>
</feature>
<dbReference type="Proteomes" id="UP000694843">
    <property type="component" value="Unplaced"/>
</dbReference>
<organism evidence="3 4">
    <name type="scientific">Hyalella azteca</name>
    <name type="common">Amphipod</name>
    <dbReference type="NCBI Taxonomy" id="294128"/>
    <lineage>
        <taxon>Eukaryota</taxon>
        <taxon>Metazoa</taxon>
        <taxon>Ecdysozoa</taxon>
        <taxon>Arthropoda</taxon>
        <taxon>Crustacea</taxon>
        <taxon>Multicrustacea</taxon>
        <taxon>Malacostraca</taxon>
        <taxon>Eumalacostraca</taxon>
        <taxon>Peracarida</taxon>
        <taxon>Amphipoda</taxon>
        <taxon>Senticaudata</taxon>
        <taxon>Talitrida</taxon>
        <taxon>Talitroidea</taxon>
        <taxon>Hyalellidae</taxon>
        <taxon>Hyalella</taxon>
    </lineage>
</organism>
<dbReference type="RefSeq" id="XP_047738620.1">
    <property type="nucleotide sequence ID" value="XM_047882664.1"/>
</dbReference>
<proteinExistence type="predicted"/>
<name>A0A979FNI5_HYAAZ</name>
<dbReference type="AlphaFoldDB" id="A0A979FNI5"/>
<evidence type="ECO:0000313" key="3">
    <source>
        <dbReference type="Proteomes" id="UP000694843"/>
    </source>
</evidence>
<keyword evidence="3" id="KW-1185">Reference proteome</keyword>
<feature type="signal peptide" evidence="2">
    <location>
        <begin position="1"/>
        <end position="34"/>
    </location>
</feature>
<keyword evidence="1" id="KW-1133">Transmembrane helix</keyword>
<keyword evidence="1" id="KW-0472">Membrane</keyword>
<dbReference type="SUPFAM" id="SSF51126">
    <property type="entry name" value="Pectin lyase-like"/>
    <property type="match status" value="1"/>
</dbReference>
<evidence type="ECO:0000313" key="4">
    <source>
        <dbReference type="RefSeq" id="XP_047738620.1"/>
    </source>
</evidence>
<sequence>MAASSTLIRRQHWPLNQRFFPLVVLLLFSNVCVAVEDNETIEIICPSDEGDTEYCSCNINQTGLSRLLQVKCDFLNKKSKVYAGVQALSSALDIWHCGSVRLVSSPPITRQSSYKTFVGIGIIDCKVEGLPSKLIRDHHRGALRIKESTVGVIEAGFIDNIDELRYLVFEDSVVERFAGPATTQAALTLSSRELHTWNGLLIDNVTIAAIAPNAFNLTHKVDDEEVVIRNSRVGDVGSGALVVSGDINVNITDNVFHKVGDGAFQVRDVLAVVFQNNLLYSWGAGALAELRCPAKFSMRDNRIARPPASSAAPVLNFHQTCGTPQVEVVSVDDDDVPFSAATTAASGGHTTVVFVVLLTVVMISGGAVAAAWWWWREKMVWSPARGDTPLCEDQDLPDVSGSIVNACHMNKPEPIVVVRR</sequence>
<gene>
    <name evidence="4" type="primary">LOC108669804</name>
</gene>